<comment type="caution">
    <text evidence="2">The sequence shown here is derived from an EMBL/GenBank/DDBJ whole genome shotgun (WGS) entry which is preliminary data.</text>
</comment>
<dbReference type="InterPro" id="IPR036736">
    <property type="entry name" value="ACP-like_sf"/>
</dbReference>
<evidence type="ECO:0000313" key="2">
    <source>
        <dbReference type="EMBL" id="TQJ00421.1"/>
    </source>
</evidence>
<name>A0A542DBG6_AMYCI</name>
<dbReference type="RefSeq" id="WP_141995353.1">
    <property type="nucleotide sequence ID" value="NZ_VFML01000001.1"/>
</dbReference>
<dbReference type="Proteomes" id="UP000320876">
    <property type="component" value="Unassembled WGS sequence"/>
</dbReference>
<dbReference type="AlphaFoldDB" id="A0A542DBG6"/>
<protein>
    <submittedName>
        <fullName evidence="2">Aryl carrier-like protein</fullName>
    </submittedName>
</protein>
<proteinExistence type="predicted"/>
<dbReference type="PROSITE" id="PS50075">
    <property type="entry name" value="CARRIER"/>
    <property type="match status" value="1"/>
</dbReference>
<gene>
    <name evidence="2" type="ORF">FB471_0042</name>
</gene>
<accession>A0A542DBG6</accession>
<evidence type="ECO:0000259" key="1">
    <source>
        <dbReference type="PROSITE" id="PS50075"/>
    </source>
</evidence>
<keyword evidence="3" id="KW-1185">Reference proteome</keyword>
<sequence>MNAPALSADRIRADVAGLLGCDPADIDASENLFDRGLDSVRVMSLVERWRAEGATSLEFPDLAERPELGHWTAILGKEGT</sequence>
<feature type="domain" description="Carrier" evidence="1">
    <location>
        <begin position="2"/>
        <end position="79"/>
    </location>
</feature>
<organism evidence="2 3">
    <name type="scientific">Amycolatopsis cihanbeyliensis</name>
    <dbReference type="NCBI Taxonomy" id="1128664"/>
    <lineage>
        <taxon>Bacteria</taxon>
        <taxon>Bacillati</taxon>
        <taxon>Actinomycetota</taxon>
        <taxon>Actinomycetes</taxon>
        <taxon>Pseudonocardiales</taxon>
        <taxon>Pseudonocardiaceae</taxon>
        <taxon>Amycolatopsis</taxon>
    </lineage>
</organism>
<dbReference type="Gene3D" id="1.10.1200.10">
    <property type="entry name" value="ACP-like"/>
    <property type="match status" value="1"/>
</dbReference>
<dbReference type="OrthoDB" id="2455700at2"/>
<evidence type="ECO:0000313" key="3">
    <source>
        <dbReference type="Proteomes" id="UP000320876"/>
    </source>
</evidence>
<reference evidence="2 3" key="1">
    <citation type="submission" date="2019-06" db="EMBL/GenBank/DDBJ databases">
        <title>Sequencing the genomes of 1000 actinobacteria strains.</title>
        <authorList>
            <person name="Klenk H.-P."/>
        </authorList>
    </citation>
    <scope>NUCLEOTIDE SEQUENCE [LARGE SCALE GENOMIC DNA]</scope>
    <source>
        <strain evidence="2 3">DSM 45679</strain>
    </source>
</reference>
<dbReference type="SUPFAM" id="SSF47336">
    <property type="entry name" value="ACP-like"/>
    <property type="match status" value="1"/>
</dbReference>
<dbReference type="InterPro" id="IPR009081">
    <property type="entry name" value="PP-bd_ACP"/>
</dbReference>
<dbReference type="Pfam" id="PF00550">
    <property type="entry name" value="PP-binding"/>
    <property type="match status" value="1"/>
</dbReference>
<dbReference type="EMBL" id="VFML01000001">
    <property type="protein sequence ID" value="TQJ00421.1"/>
    <property type="molecule type" value="Genomic_DNA"/>
</dbReference>